<reference evidence="2 3" key="1">
    <citation type="submission" date="2019-04" db="EMBL/GenBank/DDBJ databases">
        <title>Natronomonas sp. F20-122 a newhaloarchaeon isolated from a saline saltern of Isla Bacuta, Huelva, Spain.</title>
        <authorList>
            <person name="Duran-Viseras A."/>
            <person name="Sanchez-Porro C."/>
            <person name="Ventosa A."/>
        </authorList>
    </citation>
    <scope>NUCLEOTIDE SEQUENCE [LARGE SCALE GENOMIC DNA]</scope>
    <source>
        <strain evidence="2 3">F20-122</strain>
    </source>
</reference>
<keyword evidence="3" id="KW-1185">Reference proteome</keyword>
<dbReference type="GO" id="GO:0016887">
    <property type="term" value="F:ATP hydrolysis activity"/>
    <property type="evidence" value="ECO:0007669"/>
    <property type="project" value="InterPro"/>
</dbReference>
<name>A0A4U5JEU1_9EURY</name>
<protein>
    <submittedName>
        <fullName evidence="2">AAA family ATPase</fullName>
    </submittedName>
</protein>
<dbReference type="InterPro" id="IPR027417">
    <property type="entry name" value="P-loop_NTPase"/>
</dbReference>
<evidence type="ECO:0000313" key="3">
    <source>
        <dbReference type="Proteomes" id="UP000308037"/>
    </source>
</evidence>
<dbReference type="AlphaFoldDB" id="A0A4U5JEU1"/>
<accession>A0A4U5JEU1</accession>
<dbReference type="EMBL" id="QKNX01000001">
    <property type="protein sequence ID" value="TKR27980.1"/>
    <property type="molecule type" value="Genomic_DNA"/>
</dbReference>
<gene>
    <name evidence="2" type="ORF">DM868_02555</name>
</gene>
<evidence type="ECO:0000313" key="2">
    <source>
        <dbReference type="EMBL" id="TKR27980.1"/>
    </source>
</evidence>
<dbReference type="InterPro" id="IPR003593">
    <property type="entry name" value="AAA+_ATPase"/>
</dbReference>
<dbReference type="SUPFAM" id="SSF52540">
    <property type="entry name" value="P-loop containing nucleoside triphosphate hydrolases"/>
    <property type="match status" value="1"/>
</dbReference>
<dbReference type="Proteomes" id="UP000308037">
    <property type="component" value="Unassembled WGS sequence"/>
</dbReference>
<evidence type="ECO:0000259" key="1">
    <source>
        <dbReference type="SMART" id="SM00382"/>
    </source>
</evidence>
<feature type="domain" description="AAA+ ATPase" evidence="1">
    <location>
        <begin position="630"/>
        <end position="811"/>
    </location>
</feature>
<dbReference type="SMART" id="SM00382">
    <property type="entry name" value="AAA"/>
    <property type="match status" value="1"/>
</dbReference>
<dbReference type="InterPro" id="IPR011704">
    <property type="entry name" value="ATPase_dyneun-rel_AAA"/>
</dbReference>
<comment type="caution">
    <text evidence="2">The sequence shown here is derived from an EMBL/GenBank/DDBJ whole genome shotgun (WGS) entry which is preliminary data.</text>
</comment>
<dbReference type="GO" id="GO:0005524">
    <property type="term" value="F:ATP binding"/>
    <property type="evidence" value="ECO:0007669"/>
    <property type="project" value="InterPro"/>
</dbReference>
<dbReference type="InterPro" id="IPR052934">
    <property type="entry name" value="Methyl-DNA_Rec/Restrict_Enz"/>
</dbReference>
<organism evidence="2 3">
    <name type="scientific">Natronomonas salsuginis</name>
    <dbReference type="NCBI Taxonomy" id="2217661"/>
    <lineage>
        <taxon>Archaea</taxon>
        <taxon>Methanobacteriati</taxon>
        <taxon>Methanobacteriota</taxon>
        <taxon>Stenosarchaea group</taxon>
        <taxon>Halobacteria</taxon>
        <taxon>Halobacteriales</taxon>
        <taxon>Natronomonadaceae</taxon>
        <taxon>Natronomonas</taxon>
    </lineage>
</organism>
<dbReference type="Pfam" id="PF07728">
    <property type="entry name" value="AAA_5"/>
    <property type="match status" value="1"/>
</dbReference>
<dbReference type="CDD" id="cd00009">
    <property type="entry name" value="AAA"/>
    <property type="match status" value="1"/>
</dbReference>
<dbReference type="Gene3D" id="3.40.50.300">
    <property type="entry name" value="P-loop containing nucleotide triphosphate hydrolases"/>
    <property type="match status" value="1"/>
</dbReference>
<sequence>MWCSGGFIRLPDSCESMVLKDEGQIRDVWDAFADAGFQYASDSGEVFALGTANEERRERLPVRRRFLQEFLDGEMGAEDLRSEMASESGQHKLWGYSGTSGGMFFNMLLSAAESEDDIDLQGVLREVLVAPGDGETALEYSQQLEEVVEELRARVANPQQAPQTGYIPYFLSYFWQLQEPDTYPIYYRSMRDALRDIGEWTPSGDIAKDYVAFWELNEEIRSVLDDHAEREIHLWTIERMFLFWNSREDLTDTELTDEQVEILRQWVTAAGQVSQARHFDFVDKYTPSDARDRAAEFVSSPDRETFEALWDPMHSAQRAGSADVIYQKWTDEYGRSAEELAEVIGEMRAAEEYDESWEQRLGAKRTIWELFGLLHIEEFPILNGSTERGLGFFGYDCPRDYEGCVEQFNTFKSEYGQMVGRVTEGTAYEVPLNYEIDQLLNVIDKVGKGDPAEESHSAAAELYKTVLEAQSIGSAAEYDGIEEAVTDIRSRLSVDGVNENWVGEIILGSVVREWTEVFRRNDLGEGDIASGDVSTVRRILELYRNNETRLEEQSEELGSGWVPPLTRAQTLFVVLLRELQSQAGVESPNFDQVQMAGILDGGFGEDTPEPLAASPTRPADAERIERQLKQAHQLVFHGPPGTGKTYTAQRFARWWLSKETEHPTESQLETVTFHPSFTYEDFIEGLTAEKSNGGVEYKIKSGVFKRICDRARSAYQDAGADAKPYVLIIDEINRGNLAQIFGETITLLENDKRLGAENETVVTLPHSKTEFTVPPNIYVIGTMNTADRSIALVDAALRRRFRFIAFPPDYEVLYDEYGFGGEKAAETAASSNQDLDTVLQALSIKALHTVNEAILDAPDLGKGKQIGHSYLLGVSGPQEAVDAWKYDILPLLDEYYFGQFERIRQDIFHGAGTELLDWERERIRDFDAFDLVEALATLTDVEPEGSLQIASSSEGESESYSTYPGALEAAQSEIFPRIKDMLHADVVSEVSSTEYDRRALEFTSQHPDHPEEITYLFKPAPERSGSLAVRLHTKGEDDQHFDFITQNAGQFEEEGFDVRPPEDSATTYRVVTKEYDIEDVDRGEGPRIVEELRGSELFQKAIDDVVDLVEITHSLYTETQGRKVESDD</sequence>
<dbReference type="PANTHER" id="PTHR37291:SF1">
    <property type="entry name" value="TYPE IV METHYL-DIRECTED RESTRICTION ENZYME ECOKMCRB SUBUNIT"/>
    <property type="match status" value="1"/>
</dbReference>
<dbReference type="PANTHER" id="PTHR37291">
    <property type="entry name" value="5-METHYLCYTOSINE-SPECIFIC RESTRICTION ENZYME B"/>
    <property type="match status" value="1"/>
</dbReference>
<proteinExistence type="predicted"/>